<reference evidence="1" key="1">
    <citation type="submission" date="2023-04" db="EMBL/GenBank/DDBJ databases">
        <title>Ambrosiozyma monospora NBRC 10751.</title>
        <authorList>
            <person name="Ichikawa N."/>
            <person name="Sato H."/>
            <person name="Tonouchi N."/>
        </authorList>
    </citation>
    <scope>NUCLEOTIDE SEQUENCE</scope>
    <source>
        <strain evidence="1">NBRC 10751</strain>
    </source>
</reference>
<gene>
    <name evidence="1" type="ORF">Amon02_001158500</name>
</gene>
<comment type="caution">
    <text evidence="1">The sequence shown here is derived from an EMBL/GenBank/DDBJ whole genome shotgun (WGS) entry which is preliminary data.</text>
</comment>
<dbReference type="EMBL" id="BSXS01012692">
    <property type="protein sequence ID" value="GMF02847.1"/>
    <property type="molecule type" value="Genomic_DNA"/>
</dbReference>
<sequence length="78" mass="8599">MLYRLLAEEGLYIGGTGALNVVAAVKAAEQVPEGGNVVTILADSAHKYAERIFSKSWLESKDLYKELPEDLKKYVVLD</sequence>
<dbReference type="Proteomes" id="UP001165064">
    <property type="component" value="Unassembled WGS sequence"/>
</dbReference>
<protein>
    <submittedName>
        <fullName evidence="1">Unnamed protein product</fullName>
    </submittedName>
</protein>
<accession>A0ACB5U733</accession>
<evidence type="ECO:0000313" key="2">
    <source>
        <dbReference type="Proteomes" id="UP001165064"/>
    </source>
</evidence>
<proteinExistence type="predicted"/>
<evidence type="ECO:0000313" key="1">
    <source>
        <dbReference type="EMBL" id="GMF02847.1"/>
    </source>
</evidence>
<keyword evidence="2" id="KW-1185">Reference proteome</keyword>
<name>A0ACB5U733_AMBMO</name>
<organism evidence="1 2">
    <name type="scientific">Ambrosiozyma monospora</name>
    <name type="common">Yeast</name>
    <name type="synonym">Endomycopsis monosporus</name>
    <dbReference type="NCBI Taxonomy" id="43982"/>
    <lineage>
        <taxon>Eukaryota</taxon>
        <taxon>Fungi</taxon>
        <taxon>Dikarya</taxon>
        <taxon>Ascomycota</taxon>
        <taxon>Saccharomycotina</taxon>
        <taxon>Pichiomycetes</taxon>
        <taxon>Pichiales</taxon>
        <taxon>Pichiaceae</taxon>
        <taxon>Ambrosiozyma</taxon>
    </lineage>
</organism>